<dbReference type="WBParaSite" id="Pan_g12678.t1">
    <property type="protein sequence ID" value="Pan_g12678.t1"/>
    <property type="gene ID" value="Pan_g12678"/>
</dbReference>
<keyword evidence="1" id="KW-0732">Signal</keyword>
<feature type="chain" id="PRO_5029020505" evidence="1">
    <location>
        <begin position="20"/>
        <end position="636"/>
    </location>
</feature>
<keyword evidence="2" id="KW-1185">Reference proteome</keyword>
<proteinExistence type="predicted"/>
<dbReference type="Proteomes" id="UP000492821">
    <property type="component" value="Unassembled WGS sequence"/>
</dbReference>
<organism evidence="2 3">
    <name type="scientific">Panagrellus redivivus</name>
    <name type="common">Microworm</name>
    <dbReference type="NCBI Taxonomy" id="6233"/>
    <lineage>
        <taxon>Eukaryota</taxon>
        <taxon>Metazoa</taxon>
        <taxon>Ecdysozoa</taxon>
        <taxon>Nematoda</taxon>
        <taxon>Chromadorea</taxon>
        <taxon>Rhabditida</taxon>
        <taxon>Tylenchina</taxon>
        <taxon>Panagrolaimomorpha</taxon>
        <taxon>Panagrolaimoidea</taxon>
        <taxon>Panagrolaimidae</taxon>
        <taxon>Panagrellus</taxon>
    </lineage>
</organism>
<evidence type="ECO:0000313" key="3">
    <source>
        <dbReference type="WBParaSite" id="Pan_g12678.t1"/>
    </source>
</evidence>
<feature type="signal peptide" evidence="1">
    <location>
        <begin position="1"/>
        <end position="19"/>
    </location>
</feature>
<dbReference type="AlphaFoldDB" id="A0A7E4UTN2"/>
<evidence type="ECO:0000256" key="1">
    <source>
        <dbReference type="SAM" id="SignalP"/>
    </source>
</evidence>
<accession>A0A7E4UTN2</accession>
<evidence type="ECO:0000313" key="2">
    <source>
        <dbReference type="Proteomes" id="UP000492821"/>
    </source>
</evidence>
<reference evidence="3" key="2">
    <citation type="submission" date="2020-10" db="UniProtKB">
        <authorList>
            <consortium name="WormBaseParasite"/>
        </authorList>
    </citation>
    <scope>IDENTIFICATION</scope>
</reference>
<name>A0A7E4UTN2_PANRE</name>
<sequence>MNLNIAFFLFSIFISTALARNCPCFDEFPNCNTEPGRICTYTLDYDFKVTFARDPPGDVLYYIVSLGVQATNESKIPPDERILFYGTDQFDERNAALIFTCSKCESLWKLKKFTVSSFRAYILSVYALRLPQNYVYRMELNLLEQYVYFEPKMSNSPGKDYFEVSDVCYGRSATEHRHFHRPHFRDQAVCFIEHNMTSIMTNTFTLVQHYVDDGLLSEKPNLALSHVTRFGPPCRIILVPGEKKFDAILTCVCRTKECVDFTESKKKEAFCLNGAEFVLPENGKVTTYVRYQWIQKGESRCIPELTITPDKKVLAFRTAKASDKYVPNKSVFIFHNEGDSDISDGLPPQLTYINMTFVERNFMTVNKIVHWILQNEYINDVKDDGTCDNGNFFISPRFARTSKYENKVQSDSGRPFFPCFYEWSVFQNKRYYPVPMINAYPVRHLTLDGIKSTVFVGMRKNIDIQHREFDVYATLTYDDKDAKPSEATVNKVKKFYSICPKNINETHIVLNATSSLLLCGVYIEGIAWTGRGNVGWRPESVIFKPLEQKDLDEFGMKHRVNTIQCAFKRDNHEVTTMCTCPSEMGECHKIEYYAKMHTLRFGNISNQTSKNTRISWGFKHLRDWKRDYLKKHLSNL</sequence>
<reference evidence="2" key="1">
    <citation type="journal article" date="2013" name="Genetics">
        <title>The draft genome and transcriptome of Panagrellus redivivus are shaped by the harsh demands of a free-living lifestyle.</title>
        <authorList>
            <person name="Srinivasan J."/>
            <person name="Dillman A.R."/>
            <person name="Macchietto M.G."/>
            <person name="Heikkinen L."/>
            <person name="Lakso M."/>
            <person name="Fracchia K.M."/>
            <person name="Antoshechkin I."/>
            <person name="Mortazavi A."/>
            <person name="Wong G."/>
            <person name="Sternberg P.W."/>
        </authorList>
    </citation>
    <scope>NUCLEOTIDE SEQUENCE [LARGE SCALE GENOMIC DNA]</scope>
    <source>
        <strain evidence="2">MT8872</strain>
    </source>
</reference>
<protein>
    <submittedName>
        <fullName evidence="3">Uncharacterized protein</fullName>
    </submittedName>
</protein>